<dbReference type="InterPro" id="IPR050053">
    <property type="entry name" value="ATPase_alpha/beta_chains"/>
</dbReference>
<dbReference type="GO" id="GO:0030254">
    <property type="term" value="P:protein secretion by the type III secretion system"/>
    <property type="evidence" value="ECO:0007669"/>
    <property type="project" value="InterPro"/>
</dbReference>
<evidence type="ECO:0000256" key="7">
    <source>
        <dbReference type="ARBA" id="ARBA00022967"/>
    </source>
</evidence>
<keyword evidence="2" id="KW-0813">Transport</keyword>
<dbReference type="InterPro" id="IPR040627">
    <property type="entry name" value="T3SS_ATPase_C"/>
</dbReference>
<dbReference type="PATRIC" id="fig|1391654.3.peg.6481"/>
<dbReference type="KEGG" id="llu:AKJ09_06392"/>
<keyword evidence="5" id="KW-0067">ATP-binding</keyword>
<proteinExistence type="predicted"/>
<dbReference type="NCBIfam" id="TIGR01026">
    <property type="entry name" value="fliI_yscN"/>
    <property type="match status" value="1"/>
</dbReference>
<dbReference type="InterPro" id="IPR005714">
    <property type="entry name" value="ATPase_T3SS_FliI/YscN"/>
</dbReference>
<dbReference type="AlphaFoldDB" id="A0A0K1Q1T1"/>
<keyword evidence="6" id="KW-0653">Protein transport</keyword>
<dbReference type="CDD" id="cd18114">
    <property type="entry name" value="ATP-synt_flagellum-secretory_path_III_C"/>
    <property type="match status" value="1"/>
</dbReference>
<gene>
    <name evidence="9" type="ORF">AKJ09_06392</name>
</gene>
<keyword evidence="3" id="KW-0963">Cytoplasm</keyword>
<dbReference type="Proteomes" id="UP000064967">
    <property type="component" value="Chromosome"/>
</dbReference>
<dbReference type="PANTHER" id="PTHR15184">
    <property type="entry name" value="ATP SYNTHASE"/>
    <property type="match status" value="1"/>
</dbReference>
<dbReference type="InterPro" id="IPR027417">
    <property type="entry name" value="P-loop_NTPase"/>
</dbReference>
<keyword evidence="4" id="KW-0547">Nucleotide-binding</keyword>
<dbReference type="Pfam" id="PF00006">
    <property type="entry name" value="ATP-synt_ab"/>
    <property type="match status" value="1"/>
</dbReference>
<evidence type="ECO:0000256" key="2">
    <source>
        <dbReference type="ARBA" id="ARBA00022448"/>
    </source>
</evidence>
<dbReference type="GO" id="GO:0005737">
    <property type="term" value="C:cytoplasm"/>
    <property type="evidence" value="ECO:0007669"/>
    <property type="project" value="UniProtKB-SubCell"/>
</dbReference>
<evidence type="ECO:0000256" key="5">
    <source>
        <dbReference type="ARBA" id="ARBA00022840"/>
    </source>
</evidence>
<dbReference type="SMART" id="SM00382">
    <property type="entry name" value="AAA"/>
    <property type="match status" value="1"/>
</dbReference>
<sequence length="433" mass="45672">MSTSLDALKAKLAATPALRATGRVISVTGLSLRFSMPGVRVGDVVSVRRRGEPLACEVVGFDRGEAVGMPLGALTGVGPDDEVEATGGGFTVRASDALLGRVVDGLGRPIDGQGSIDGIFVPVDRDPEGALVRRPVSKPLATGVRVLDGLLTMGEGQRVGLFAGSGVGKSTLLGAIARGTSAEVVVVALVGERGREVGEFLEHALGAEGRARSVVVVATSDVAALERLRAAQVATAYAEYFRDQGKSVMLLVDSVTRFARAQREVGLAAGEPPARRGYPPSVFAMLPRLLERSGQGSRGSITAIYTVLVEGGDMDEPIADEVRGILDGHVVLDRTIGARGRYPAVEPTVSLSRVMDAVVQPAHRDAARKLRSLVAHYEAKRDLVMLGAYAKGSDKELDEAIARMPKIEQFLRQSPHERVAFEDTVAMLQKVIA</sequence>
<keyword evidence="10" id="KW-1185">Reference proteome</keyword>
<dbReference type="GO" id="GO:0005524">
    <property type="term" value="F:ATP binding"/>
    <property type="evidence" value="ECO:0007669"/>
    <property type="project" value="UniProtKB-KW"/>
</dbReference>
<dbReference type="PANTHER" id="PTHR15184:SF9">
    <property type="entry name" value="SPI-1 TYPE 3 SECRETION SYSTEM ATPASE"/>
    <property type="match status" value="1"/>
</dbReference>
<dbReference type="SUPFAM" id="SSF52540">
    <property type="entry name" value="P-loop containing nucleoside triphosphate hydrolases"/>
    <property type="match status" value="1"/>
</dbReference>
<dbReference type="InterPro" id="IPR000194">
    <property type="entry name" value="ATPase_F1/V1/A1_a/bsu_nucl-bd"/>
</dbReference>
<keyword evidence="7" id="KW-1278">Translocase</keyword>
<evidence type="ECO:0000256" key="4">
    <source>
        <dbReference type="ARBA" id="ARBA00022741"/>
    </source>
</evidence>
<dbReference type="EMBL" id="CP012333">
    <property type="protein sequence ID" value="AKU99728.1"/>
    <property type="molecule type" value="Genomic_DNA"/>
</dbReference>
<evidence type="ECO:0000313" key="9">
    <source>
        <dbReference type="EMBL" id="AKU99728.1"/>
    </source>
</evidence>
<dbReference type="GO" id="GO:0030257">
    <property type="term" value="C:type III protein secretion system complex"/>
    <property type="evidence" value="ECO:0007669"/>
    <property type="project" value="InterPro"/>
</dbReference>
<dbReference type="GO" id="GO:0016887">
    <property type="term" value="F:ATP hydrolysis activity"/>
    <property type="evidence" value="ECO:0007669"/>
    <property type="project" value="InterPro"/>
</dbReference>
<dbReference type="Pfam" id="PF18269">
    <property type="entry name" value="T3SS_ATPase_C"/>
    <property type="match status" value="1"/>
</dbReference>
<evidence type="ECO:0000259" key="8">
    <source>
        <dbReference type="SMART" id="SM00382"/>
    </source>
</evidence>
<protein>
    <submittedName>
        <fullName evidence="9">Flagellum-specific ATP synthase FliI</fullName>
    </submittedName>
</protein>
<feature type="domain" description="AAA+ ATPase" evidence="8">
    <location>
        <begin position="155"/>
        <end position="337"/>
    </location>
</feature>
<evidence type="ECO:0000256" key="6">
    <source>
        <dbReference type="ARBA" id="ARBA00022927"/>
    </source>
</evidence>
<dbReference type="InterPro" id="IPR003593">
    <property type="entry name" value="AAA+_ATPase"/>
</dbReference>
<reference evidence="9 10" key="1">
    <citation type="submission" date="2015-08" db="EMBL/GenBank/DDBJ databases">
        <authorList>
            <person name="Babu N.S."/>
            <person name="Beckwith C.J."/>
            <person name="Beseler K.G."/>
            <person name="Brison A."/>
            <person name="Carone J.V."/>
            <person name="Caskin T.P."/>
            <person name="Diamond M."/>
            <person name="Durham M.E."/>
            <person name="Foxe J.M."/>
            <person name="Go M."/>
            <person name="Henderson B.A."/>
            <person name="Jones I.B."/>
            <person name="McGettigan J.A."/>
            <person name="Micheletti S.J."/>
            <person name="Nasrallah M.E."/>
            <person name="Ortiz D."/>
            <person name="Piller C.R."/>
            <person name="Privatt S.R."/>
            <person name="Schneider S.L."/>
            <person name="Sharp S."/>
            <person name="Smith T.C."/>
            <person name="Stanton J.D."/>
            <person name="Ullery H.E."/>
            <person name="Wilson R.J."/>
            <person name="Serrano M.G."/>
            <person name="Buck G."/>
            <person name="Lee V."/>
            <person name="Wang Y."/>
            <person name="Carvalho R."/>
            <person name="Voegtly L."/>
            <person name="Shi R."/>
            <person name="Duckworth R."/>
            <person name="Johnson A."/>
            <person name="Loviza R."/>
            <person name="Walstead R."/>
            <person name="Shah Z."/>
            <person name="Kiflezghi M."/>
            <person name="Wade K."/>
            <person name="Ball S.L."/>
            <person name="Bradley K.W."/>
            <person name="Asai D.J."/>
            <person name="Bowman C.A."/>
            <person name="Russell D.A."/>
            <person name="Pope W.H."/>
            <person name="Jacobs-Sera D."/>
            <person name="Hendrix R.W."/>
            <person name="Hatfull G.F."/>
        </authorList>
    </citation>
    <scope>NUCLEOTIDE SEQUENCE [LARGE SCALE GENOMIC DNA]</scope>
    <source>
        <strain evidence="9 10">DSM 27648</strain>
    </source>
</reference>
<dbReference type="Gene3D" id="3.40.50.12240">
    <property type="match status" value="1"/>
</dbReference>
<evidence type="ECO:0000256" key="1">
    <source>
        <dbReference type="ARBA" id="ARBA00004496"/>
    </source>
</evidence>
<comment type="subcellular location">
    <subcellularLocation>
        <location evidence="1">Cytoplasm</location>
    </subcellularLocation>
</comment>
<dbReference type="GO" id="GO:0046933">
    <property type="term" value="F:proton-transporting ATP synthase activity, rotational mechanism"/>
    <property type="evidence" value="ECO:0007669"/>
    <property type="project" value="TreeGrafter"/>
</dbReference>
<accession>A0A0K1Q1T1</accession>
<organism evidence="9 10">
    <name type="scientific">Labilithrix luteola</name>
    <dbReference type="NCBI Taxonomy" id="1391654"/>
    <lineage>
        <taxon>Bacteria</taxon>
        <taxon>Pseudomonadati</taxon>
        <taxon>Myxococcota</taxon>
        <taxon>Polyangia</taxon>
        <taxon>Polyangiales</taxon>
        <taxon>Labilitrichaceae</taxon>
        <taxon>Labilithrix</taxon>
    </lineage>
</organism>
<dbReference type="FunFam" id="3.40.50.12240:FF:000002">
    <property type="entry name" value="Flagellum-specific ATP synthase FliI"/>
    <property type="match status" value="1"/>
</dbReference>
<dbReference type="OrthoDB" id="9801639at2"/>
<evidence type="ECO:0000256" key="3">
    <source>
        <dbReference type="ARBA" id="ARBA00022490"/>
    </source>
</evidence>
<dbReference type="STRING" id="1391654.AKJ09_06392"/>
<dbReference type="RefSeq" id="WP_146651136.1">
    <property type="nucleotide sequence ID" value="NZ_CP012333.1"/>
</dbReference>
<dbReference type="CDD" id="cd01136">
    <property type="entry name" value="ATPase_flagellum-secretory_path_III"/>
    <property type="match status" value="1"/>
</dbReference>
<name>A0A0K1Q1T1_9BACT</name>
<evidence type="ECO:0000313" key="10">
    <source>
        <dbReference type="Proteomes" id="UP000064967"/>
    </source>
</evidence>